<evidence type="ECO:0000313" key="1">
    <source>
        <dbReference type="EMBL" id="MBA0720822.1"/>
    </source>
</evidence>
<reference evidence="1 2" key="1">
    <citation type="journal article" date="2019" name="Genome Biol. Evol.">
        <title>Insights into the evolution of the New World diploid cottons (Gossypium, subgenus Houzingenia) based on genome sequencing.</title>
        <authorList>
            <person name="Grover C.E."/>
            <person name="Arick M.A. 2nd"/>
            <person name="Thrash A."/>
            <person name="Conover J.L."/>
            <person name="Sanders W.S."/>
            <person name="Peterson D.G."/>
            <person name="Frelichowski J.E."/>
            <person name="Scheffler J.A."/>
            <person name="Scheffler B.E."/>
            <person name="Wendel J.F."/>
        </authorList>
    </citation>
    <scope>NUCLEOTIDE SEQUENCE [LARGE SCALE GENOMIC DNA]</scope>
    <source>
        <strain evidence="1">4</strain>
        <tissue evidence="1">Leaf</tissue>
    </source>
</reference>
<comment type="caution">
    <text evidence="1">The sequence shown here is derived from an EMBL/GenBank/DDBJ whole genome shotgun (WGS) entry which is preliminary data.</text>
</comment>
<name>A0A7J9AAE2_9ROSI</name>
<protein>
    <submittedName>
        <fullName evidence="1">Uncharacterized protein</fullName>
    </submittedName>
</protein>
<organism evidence="1 2">
    <name type="scientific">Gossypium laxum</name>
    <dbReference type="NCBI Taxonomy" id="34288"/>
    <lineage>
        <taxon>Eukaryota</taxon>
        <taxon>Viridiplantae</taxon>
        <taxon>Streptophyta</taxon>
        <taxon>Embryophyta</taxon>
        <taxon>Tracheophyta</taxon>
        <taxon>Spermatophyta</taxon>
        <taxon>Magnoliopsida</taxon>
        <taxon>eudicotyledons</taxon>
        <taxon>Gunneridae</taxon>
        <taxon>Pentapetalae</taxon>
        <taxon>rosids</taxon>
        <taxon>malvids</taxon>
        <taxon>Malvales</taxon>
        <taxon>Malvaceae</taxon>
        <taxon>Malvoideae</taxon>
        <taxon>Gossypium</taxon>
    </lineage>
</organism>
<sequence length="99" mass="11251">MLPYQGAKLLLNLGIVEGSILWAEWNGKYRDDLRRFIKDSSRIKFTLMTLQYQCSLRHAKGARMSIILRCKVQTKDSHGDPGMKGAFATRVSGSADLYR</sequence>
<gene>
    <name evidence="1" type="ORF">Golax_008424</name>
</gene>
<evidence type="ECO:0000313" key="2">
    <source>
        <dbReference type="Proteomes" id="UP000593574"/>
    </source>
</evidence>
<dbReference type="EMBL" id="JABEZV010000009">
    <property type="protein sequence ID" value="MBA0720822.1"/>
    <property type="molecule type" value="Genomic_DNA"/>
</dbReference>
<dbReference type="AlphaFoldDB" id="A0A7J9AAE2"/>
<feature type="non-terminal residue" evidence="1">
    <location>
        <position position="1"/>
    </location>
</feature>
<accession>A0A7J9AAE2</accession>
<keyword evidence="2" id="KW-1185">Reference proteome</keyword>
<dbReference type="Proteomes" id="UP000593574">
    <property type="component" value="Unassembled WGS sequence"/>
</dbReference>
<proteinExistence type="predicted"/>